<keyword evidence="3" id="KW-1185">Reference proteome</keyword>
<gene>
    <name evidence="2" type="ORF">P3T76_001862</name>
</gene>
<sequence>MRGQTITNSKLLLDSGATTIYASKRWVGGNKLSTTKFSGRNIRVKLGDDRIMETELELLALLIHISGLDEAFECIAVVYTTPDEYDCILGIPFFEDMHSKVNWIDRRIDGTTRQTLPVEHAREISGPIEEGGPVNASGLQRSVEAKGLSAKRPDPRGGAALETDVRSIVELARETAQMGTPRVACEQHDRKTVRKGLAERSDTRSTSHRRASVDTEGYRTGGKDTVVEKIFTMGVADTAGVTTKYITRKKLRKVLKIKTKTPDEPDFLLVLSYQTIKDVAKSLHRRD</sequence>
<organism evidence="2 3">
    <name type="scientific">Phytophthora citrophthora</name>
    <dbReference type="NCBI Taxonomy" id="4793"/>
    <lineage>
        <taxon>Eukaryota</taxon>
        <taxon>Sar</taxon>
        <taxon>Stramenopiles</taxon>
        <taxon>Oomycota</taxon>
        <taxon>Peronosporomycetes</taxon>
        <taxon>Peronosporales</taxon>
        <taxon>Peronosporaceae</taxon>
        <taxon>Phytophthora</taxon>
    </lineage>
</organism>
<dbReference type="EMBL" id="JASMQC010000003">
    <property type="protein sequence ID" value="KAK1946309.1"/>
    <property type="molecule type" value="Genomic_DNA"/>
</dbReference>
<name>A0AAD9GXA7_9STRA</name>
<comment type="caution">
    <text evidence="2">The sequence shown here is derived from an EMBL/GenBank/DDBJ whole genome shotgun (WGS) entry which is preliminary data.</text>
</comment>
<accession>A0AAD9GXA7</accession>
<evidence type="ECO:0000313" key="3">
    <source>
        <dbReference type="Proteomes" id="UP001259832"/>
    </source>
</evidence>
<evidence type="ECO:0000313" key="2">
    <source>
        <dbReference type="EMBL" id="KAK1946309.1"/>
    </source>
</evidence>
<reference evidence="2" key="1">
    <citation type="submission" date="2023-08" db="EMBL/GenBank/DDBJ databases">
        <title>Reference Genome Resource for the Citrus Pathogen Phytophthora citrophthora.</title>
        <authorList>
            <person name="Moller H."/>
            <person name="Coetzee B."/>
            <person name="Rose L.J."/>
            <person name="Van Niekerk J.M."/>
        </authorList>
    </citation>
    <scope>NUCLEOTIDE SEQUENCE</scope>
    <source>
        <strain evidence="2">STE-U-9442</strain>
    </source>
</reference>
<evidence type="ECO:0000256" key="1">
    <source>
        <dbReference type="SAM" id="MobiDB-lite"/>
    </source>
</evidence>
<protein>
    <submittedName>
        <fullName evidence="2">Uncharacterized protein</fullName>
    </submittedName>
</protein>
<proteinExistence type="predicted"/>
<dbReference type="InterPro" id="IPR021109">
    <property type="entry name" value="Peptidase_aspartic_dom_sf"/>
</dbReference>
<feature type="region of interest" description="Disordered" evidence="1">
    <location>
        <begin position="188"/>
        <end position="219"/>
    </location>
</feature>
<dbReference type="AlphaFoldDB" id="A0AAD9GXA7"/>
<dbReference type="Gene3D" id="2.40.70.10">
    <property type="entry name" value="Acid Proteases"/>
    <property type="match status" value="1"/>
</dbReference>
<dbReference type="Proteomes" id="UP001259832">
    <property type="component" value="Unassembled WGS sequence"/>
</dbReference>